<dbReference type="GO" id="GO:0016787">
    <property type="term" value="F:hydrolase activity"/>
    <property type="evidence" value="ECO:0007669"/>
    <property type="project" value="UniProtKB-KW"/>
</dbReference>
<dbReference type="Pfam" id="PF13472">
    <property type="entry name" value="Lipase_GDSL_2"/>
    <property type="match status" value="1"/>
</dbReference>
<accession>A0ABS2FDA7</accession>
<evidence type="ECO:0000259" key="1">
    <source>
        <dbReference type="Pfam" id="PF13472"/>
    </source>
</evidence>
<sequence>MEFKVTTDMINNSLVSKGDISRIEKAMNKAKNGQAITIAFLGGSITQGCNATKFEDCYASRTYKWFKDKFENINVKYVNAGVGATGSIIGAHRVEKQVLSQNPDIVFIDFAVNDKDSIYDKVAYESIIRRILSVENPPAIIEVFMSNFDGSNVQPQQIEIGRKYNLPMISFRNSIYTEMITNRLKWEDVASDEVHPNDYGHFIISNLLTAFMEDIYKNLKEVKVNKIELGQPLFGDKYTCGIIMNNNNLDVKKISGFYVDNEGFQVFKDGWKFTSETGGEATLSVNVEGKNIFLLYKKTIKETAAKLAVKVDDKEEIIIDTFFKDGWGDYSATEVLVEDLLNGRHKIEIKVLDDNKSVEAYIMGFLVS</sequence>
<protein>
    <submittedName>
        <fullName evidence="2">SGNH/GDSL hydrolase family protein</fullName>
    </submittedName>
</protein>
<dbReference type="InterPro" id="IPR036514">
    <property type="entry name" value="SGNH_hydro_sf"/>
</dbReference>
<keyword evidence="2" id="KW-0378">Hydrolase</keyword>
<dbReference type="CDD" id="cd00229">
    <property type="entry name" value="SGNH_hydrolase"/>
    <property type="match status" value="1"/>
</dbReference>
<name>A0ABS2FDA7_9CLOT</name>
<keyword evidence="3" id="KW-1185">Reference proteome</keyword>
<dbReference type="Proteomes" id="UP000767334">
    <property type="component" value="Unassembled WGS sequence"/>
</dbReference>
<proteinExistence type="predicted"/>
<dbReference type="EMBL" id="JACJLL010000010">
    <property type="protein sequence ID" value="MBM6818292.1"/>
    <property type="molecule type" value="Genomic_DNA"/>
</dbReference>
<comment type="caution">
    <text evidence="2">The sequence shown here is derived from an EMBL/GenBank/DDBJ whole genome shotgun (WGS) entry which is preliminary data.</text>
</comment>
<evidence type="ECO:0000313" key="3">
    <source>
        <dbReference type="Proteomes" id="UP000767334"/>
    </source>
</evidence>
<gene>
    <name evidence="2" type="ORF">H6A19_02865</name>
</gene>
<feature type="domain" description="SGNH hydrolase-type esterase" evidence="1">
    <location>
        <begin position="40"/>
        <end position="201"/>
    </location>
</feature>
<dbReference type="InterPro" id="IPR013830">
    <property type="entry name" value="SGNH_hydro"/>
</dbReference>
<organism evidence="2 3">
    <name type="scientific">Clostridium saudiense</name>
    <dbReference type="NCBI Taxonomy" id="1414720"/>
    <lineage>
        <taxon>Bacteria</taxon>
        <taxon>Bacillati</taxon>
        <taxon>Bacillota</taxon>
        <taxon>Clostridia</taxon>
        <taxon>Eubacteriales</taxon>
        <taxon>Clostridiaceae</taxon>
        <taxon>Clostridium</taxon>
    </lineage>
</organism>
<evidence type="ECO:0000313" key="2">
    <source>
        <dbReference type="EMBL" id="MBM6818292.1"/>
    </source>
</evidence>
<dbReference type="SUPFAM" id="SSF52266">
    <property type="entry name" value="SGNH hydrolase"/>
    <property type="match status" value="1"/>
</dbReference>
<reference evidence="2 3" key="1">
    <citation type="journal article" date="2021" name="Sci. Rep.">
        <title>The distribution of antibiotic resistance genes in chicken gut microbiota commensals.</title>
        <authorList>
            <person name="Juricova H."/>
            <person name="Matiasovicova J."/>
            <person name="Kubasova T."/>
            <person name="Cejkova D."/>
            <person name="Rychlik I."/>
        </authorList>
    </citation>
    <scope>NUCLEOTIDE SEQUENCE [LARGE SCALE GENOMIC DNA]</scope>
    <source>
        <strain evidence="2 3">An435</strain>
    </source>
</reference>
<dbReference type="Gene3D" id="3.40.50.1110">
    <property type="entry name" value="SGNH hydrolase"/>
    <property type="match status" value="1"/>
</dbReference>
<dbReference type="PANTHER" id="PTHR34407:SF1">
    <property type="entry name" value="SGNH HYDROLASE-TYPE ESTERASE DOMAIN-CONTAINING PROTEIN"/>
    <property type="match status" value="1"/>
</dbReference>
<dbReference type="RefSeq" id="WP_204571856.1">
    <property type="nucleotide sequence ID" value="NZ_JACJLL010000010.1"/>
</dbReference>
<dbReference type="PANTHER" id="PTHR34407">
    <property type="entry name" value="EXPRESSED PROTEIN"/>
    <property type="match status" value="1"/>
</dbReference>